<protein>
    <submittedName>
        <fullName evidence="3">Transmembrane protein</fullName>
    </submittedName>
</protein>
<evidence type="ECO:0000313" key="2">
    <source>
        <dbReference type="Proteomes" id="UP000035642"/>
    </source>
</evidence>
<keyword evidence="1" id="KW-0812">Transmembrane</keyword>
<evidence type="ECO:0000313" key="3">
    <source>
        <dbReference type="WBParaSite" id="ACAC_0000002701-mRNA-1"/>
    </source>
</evidence>
<name>A0A0K0CSQ9_ANGCA</name>
<organism evidence="2 3">
    <name type="scientific">Angiostrongylus cantonensis</name>
    <name type="common">Rat lungworm</name>
    <dbReference type="NCBI Taxonomy" id="6313"/>
    <lineage>
        <taxon>Eukaryota</taxon>
        <taxon>Metazoa</taxon>
        <taxon>Ecdysozoa</taxon>
        <taxon>Nematoda</taxon>
        <taxon>Chromadorea</taxon>
        <taxon>Rhabditida</taxon>
        <taxon>Rhabditina</taxon>
        <taxon>Rhabditomorpha</taxon>
        <taxon>Strongyloidea</taxon>
        <taxon>Metastrongylidae</taxon>
        <taxon>Angiostrongylus</taxon>
    </lineage>
</organism>
<proteinExistence type="predicted"/>
<keyword evidence="2" id="KW-1185">Reference proteome</keyword>
<keyword evidence="1" id="KW-0472">Membrane</keyword>
<evidence type="ECO:0000256" key="1">
    <source>
        <dbReference type="SAM" id="Phobius"/>
    </source>
</evidence>
<reference evidence="2" key="1">
    <citation type="submission" date="2012-09" db="EMBL/GenBank/DDBJ databases">
        <authorList>
            <person name="Martin A.A."/>
        </authorList>
    </citation>
    <scope>NUCLEOTIDE SEQUENCE</scope>
</reference>
<dbReference type="AlphaFoldDB" id="A0A0K0CSQ9"/>
<feature type="transmembrane region" description="Helical" evidence="1">
    <location>
        <begin position="38"/>
        <end position="65"/>
    </location>
</feature>
<sequence>MCTSRGRSNEAGMSPLSDTHRKFVTSVSALVIVEAVEIYVISVLLLQLTIFPLSILISIVVVVIVDDDDVVRLGGLSTMCETAGGEPTDQRCCRRPPLGRRLWVLAACRSPLSALCRLHGLLAA</sequence>
<dbReference type="WBParaSite" id="ACAC_0000002701-mRNA-1">
    <property type="protein sequence ID" value="ACAC_0000002701-mRNA-1"/>
    <property type="gene ID" value="ACAC_0000002701"/>
</dbReference>
<accession>A0A0K0CSQ9</accession>
<keyword evidence="1" id="KW-1133">Transmembrane helix</keyword>
<reference evidence="3" key="2">
    <citation type="submission" date="2017-02" db="UniProtKB">
        <authorList>
            <consortium name="WormBaseParasite"/>
        </authorList>
    </citation>
    <scope>IDENTIFICATION</scope>
</reference>
<dbReference type="Proteomes" id="UP000035642">
    <property type="component" value="Unassembled WGS sequence"/>
</dbReference>